<accession>A0ABW8E841</accession>
<gene>
    <name evidence="1" type="ORF">ACIOWJ_22275</name>
</gene>
<evidence type="ECO:0000313" key="2">
    <source>
        <dbReference type="Proteomes" id="UP001617213"/>
    </source>
</evidence>
<name>A0ABW8E841_9PSED</name>
<dbReference type="Proteomes" id="UP001617213">
    <property type="component" value="Unassembled WGS sequence"/>
</dbReference>
<comment type="caution">
    <text evidence="1">The sequence shown here is derived from an EMBL/GenBank/DDBJ whole genome shotgun (WGS) entry which is preliminary data.</text>
</comment>
<protein>
    <submittedName>
        <fullName evidence="1">Uncharacterized protein</fullName>
    </submittedName>
</protein>
<keyword evidence="2" id="KW-1185">Reference proteome</keyword>
<reference evidence="1 2" key="1">
    <citation type="submission" date="2024-10" db="EMBL/GenBank/DDBJ databases">
        <title>The Natural Products Discovery Center: Release of the First 8490 Sequenced Strains for Exploring Actinobacteria Biosynthetic Diversity.</title>
        <authorList>
            <person name="Kalkreuter E."/>
            <person name="Kautsar S.A."/>
            <person name="Yang D."/>
            <person name="Bader C.D."/>
            <person name="Teijaro C.N."/>
            <person name="Fluegel L."/>
            <person name="Davis C.M."/>
            <person name="Simpson J.R."/>
            <person name="Lauterbach L."/>
            <person name="Steele A.D."/>
            <person name="Gui C."/>
            <person name="Meng S."/>
            <person name="Li G."/>
            <person name="Viehrig K."/>
            <person name="Ye F."/>
            <person name="Su P."/>
            <person name="Kiefer A.F."/>
            <person name="Nichols A."/>
            <person name="Cepeda A.J."/>
            <person name="Yan W."/>
            <person name="Fan B."/>
            <person name="Jiang Y."/>
            <person name="Adhikari A."/>
            <person name="Zheng C.-J."/>
            <person name="Schuster L."/>
            <person name="Cowan T.M."/>
            <person name="Smanski M.J."/>
            <person name="Chevrette M.G."/>
            <person name="De Carvalho L.P.S."/>
            <person name="Shen B."/>
        </authorList>
    </citation>
    <scope>NUCLEOTIDE SEQUENCE [LARGE SCALE GENOMIC DNA]</scope>
    <source>
        <strain evidence="1 2">NPDC087581</strain>
    </source>
</reference>
<dbReference type="EMBL" id="JBIUWZ010000040">
    <property type="protein sequence ID" value="MFJ2680803.1"/>
    <property type="molecule type" value="Genomic_DNA"/>
</dbReference>
<dbReference type="RefSeq" id="WP_401383329.1">
    <property type="nucleotide sequence ID" value="NZ_JBIUWZ010000040.1"/>
</dbReference>
<organism evidence="1 2">
    <name type="scientific">Pseudomonas sivasensis</name>
    <dbReference type="NCBI Taxonomy" id="1880678"/>
    <lineage>
        <taxon>Bacteria</taxon>
        <taxon>Pseudomonadati</taxon>
        <taxon>Pseudomonadota</taxon>
        <taxon>Gammaproteobacteria</taxon>
        <taxon>Pseudomonadales</taxon>
        <taxon>Pseudomonadaceae</taxon>
        <taxon>Pseudomonas</taxon>
    </lineage>
</organism>
<sequence length="218" mass="24767">MKPSWLNEKDSDEWRWAASYLSRRCSSSLQNSLSALADSNFSYLVRSIHALESEAEGVKLIERLRSAIRQRRYRLSKGGRKTCSFTLPLETKTTLKSLAKSSKTTETALIERLIEGAAQVASVQEEAMRREAQVAKVIHNSRKLEQELDKVRIDETRKQLHHCMKQLARWETLLQELPELSPEDEATATALAESRMRAIKEAISAAVAKREMLSPRSV</sequence>
<proteinExistence type="predicted"/>
<evidence type="ECO:0000313" key="1">
    <source>
        <dbReference type="EMBL" id="MFJ2680803.1"/>
    </source>
</evidence>